<proteinExistence type="predicted"/>
<name>A0ABQ8VPM2_9AGAR</name>
<evidence type="ECO:0000313" key="2">
    <source>
        <dbReference type="EMBL" id="KAJ4497532.1"/>
    </source>
</evidence>
<keyword evidence="1" id="KW-0812">Transmembrane</keyword>
<keyword evidence="1" id="KW-1133">Transmembrane helix</keyword>
<evidence type="ECO:0000256" key="1">
    <source>
        <dbReference type="SAM" id="Phobius"/>
    </source>
</evidence>
<gene>
    <name evidence="2" type="ORF">C8R41DRAFT_208910</name>
</gene>
<reference evidence="2" key="1">
    <citation type="submission" date="2022-08" db="EMBL/GenBank/DDBJ databases">
        <title>A Global Phylogenomic Analysis of the Shiitake Genus Lentinula.</title>
        <authorList>
            <consortium name="DOE Joint Genome Institute"/>
            <person name="Sierra-Patev S."/>
            <person name="Min B."/>
            <person name="Naranjo-Ortiz M."/>
            <person name="Looney B."/>
            <person name="Konkel Z."/>
            <person name="Slot J.C."/>
            <person name="Sakamoto Y."/>
            <person name="Steenwyk J.L."/>
            <person name="Rokas A."/>
            <person name="Carro J."/>
            <person name="Camarero S."/>
            <person name="Ferreira P."/>
            <person name="Molpeceres G."/>
            <person name="Ruiz-Duenas F.J."/>
            <person name="Serrano A."/>
            <person name="Henrissat B."/>
            <person name="Drula E."/>
            <person name="Hughes K.W."/>
            <person name="Mata J.L."/>
            <person name="Ishikawa N.K."/>
            <person name="Vargas-Isla R."/>
            <person name="Ushijima S."/>
            <person name="Smith C.A."/>
            <person name="Ahrendt S."/>
            <person name="Andreopoulos W."/>
            <person name="He G."/>
            <person name="Labutti K."/>
            <person name="Lipzen A."/>
            <person name="Ng V."/>
            <person name="Riley R."/>
            <person name="Sandor L."/>
            <person name="Barry K."/>
            <person name="Martinez A.T."/>
            <person name="Xiao Y."/>
            <person name="Gibbons J.G."/>
            <person name="Terashima K."/>
            <person name="Grigoriev I.V."/>
            <person name="Hibbett D.S."/>
        </authorList>
    </citation>
    <scope>NUCLEOTIDE SEQUENCE</scope>
    <source>
        <strain evidence="2">RHP3577 ss4</strain>
    </source>
</reference>
<comment type="caution">
    <text evidence="2">The sequence shown here is derived from an EMBL/GenBank/DDBJ whole genome shotgun (WGS) entry which is preliminary data.</text>
</comment>
<feature type="transmembrane region" description="Helical" evidence="1">
    <location>
        <begin position="64"/>
        <end position="83"/>
    </location>
</feature>
<organism evidence="2 3">
    <name type="scientific">Lentinula lateritia</name>
    <dbReference type="NCBI Taxonomy" id="40482"/>
    <lineage>
        <taxon>Eukaryota</taxon>
        <taxon>Fungi</taxon>
        <taxon>Dikarya</taxon>
        <taxon>Basidiomycota</taxon>
        <taxon>Agaricomycotina</taxon>
        <taxon>Agaricomycetes</taxon>
        <taxon>Agaricomycetidae</taxon>
        <taxon>Agaricales</taxon>
        <taxon>Marasmiineae</taxon>
        <taxon>Omphalotaceae</taxon>
        <taxon>Lentinula</taxon>
    </lineage>
</organism>
<dbReference type="EMBL" id="JANVFT010000020">
    <property type="protein sequence ID" value="KAJ4497532.1"/>
    <property type="molecule type" value="Genomic_DNA"/>
</dbReference>
<keyword evidence="3" id="KW-1185">Reference proteome</keyword>
<feature type="transmembrane region" description="Helical" evidence="1">
    <location>
        <begin position="95"/>
        <end position="113"/>
    </location>
</feature>
<dbReference type="Proteomes" id="UP001150217">
    <property type="component" value="Unassembled WGS sequence"/>
</dbReference>
<protein>
    <submittedName>
        <fullName evidence="2">Uncharacterized protein</fullName>
    </submittedName>
</protein>
<sequence length="174" mass="19742">MSTVFRCKPSQCQCRHTCVDCYEALTSFELLVRSDRWSDTILCPSVFLRETLKPSSFEEWVHKVLWMTFALHIPFVLLLSIYRLALLQGPSPGSYLNYVISVVVALACFISITRFTRRLVVPSVESVVNHYIEGTGIQSTDARVIVPWVCAKMWKTMGADCEDMFETEAKGGSM</sequence>
<keyword evidence="1" id="KW-0472">Membrane</keyword>
<accession>A0ABQ8VPM2</accession>
<evidence type="ECO:0000313" key="3">
    <source>
        <dbReference type="Proteomes" id="UP001150217"/>
    </source>
</evidence>